<reference evidence="3 4" key="1">
    <citation type="submission" date="2016-03" db="EMBL/GenBank/DDBJ databases">
        <title>Cyphomyrmex costatus WGS genome.</title>
        <authorList>
            <person name="Nygaard S."/>
            <person name="Hu H."/>
            <person name="Boomsma J."/>
            <person name="Zhang G."/>
        </authorList>
    </citation>
    <scope>NUCLEOTIDE SEQUENCE [LARGE SCALE GENOMIC DNA]</scope>
    <source>
        <strain evidence="3">MS0001</strain>
        <tissue evidence="3">Whole body</tissue>
    </source>
</reference>
<accession>A0A195CBG7</accession>
<keyword evidence="4" id="KW-1185">Reference proteome</keyword>
<evidence type="ECO:0000313" key="4">
    <source>
        <dbReference type="Proteomes" id="UP000078542"/>
    </source>
</evidence>
<proteinExistence type="predicted"/>
<organism evidence="3 4">
    <name type="scientific">Cyphomyrmex costatus</name>
    <dbReference type="NCBI Taxonomy" id="456900"/>
    <lineage>
        <taxon>Eukaryota</taxon>
        <taxon>Metazoa</taxon>
        <taxon>Ecdysozoa</taxon>
        <taxon>Arthropoda</taxon>
        <taxon>Hexapoda</taxon>
        <taxon>Insecta</taxon>
        <taxon>Pterygota</taxon>
        <taxon>Neoptera</taxon>
        <taxon>Endopterygota</taxon>
        <taxon>Hymenoptera</taxon>
        <taxon>Apocrita</taxon>
        <taxon>Aculeata</taxon>
        <taxon>Formicoidea</taxon>
        <taxon>Formicidae</taxon>
        <taxon>Myrmicinae</taxon>
        <taxon>Cyphomyrmex</taxon>
    </lineage>
</organism>
<protein>
    <submittedName>
        <fullName evidence="3">Uncharacterized protein</fullName>
    </submittedName>
</protein>
<feature type="non-terminal residue" evidence="3">
    <location>
        <position position="1"/>
    </location>
</feature>
<evidence type="ECO:0000256" key="1">
    <source>
        <dbReference type="SAM" id="MobiDB-lite"/>
    </source>
</evidence>
<dbReference type="EMBL" id="KQ978068">
    <property type="protein sequence ID" value="KYM97458.1"/>
    <property type="molecule type" value="Genomic_DNA"/>
</dbReference>
<name>A0A195CBG7_9HYME</name>
<feature type="region of interest" description="Disordered" evidence="1">
    <location>
        <begin position="137"/>
        <end position="179"/>
    </location>
</feature>
<dbReference type="Proteomes" id="UP000078542">
    <property type="component" value="Unassembled WGS sequence"/>
</dbReference>
<feature type="compositionally biased region" description="Basic and acidic residues" evidence="1">
    <location>
        <begin position="164"/>
        <end position="177"/>
    </location>
</feature>
<evidence type="ECO:0000256" key="2">
    <source>
        <dbReference type="SAM" id="SignalP"/>
    </source>
</evidence>
<evidence type="ECO:0000313" key="3">
    <source>
        <dbReference type="EMBL" id="KYM97458.1"/>
    </source>
</evidence>
<dbReference type="AlphaFoldDB" id="A0A195CBG7"/>
<feature type="chain" id="PRO_5008269917" evidence="2">
    <location>
        <begin position="21"/>
        <end position="212"/>
    </location>
</feature>
<feature type="signal peptide" evidence="2">
    <location>
        <begin position="1"/>
        <end position="20"/>
    </location>
</feature>
<keyword evidence="2" id="KW-0732">Signal</keyword>
<gene>
    <name evidence="3" type="ORF">ALC62_11750</name>
</gene>
<sequence>TLDHLPVSLVLTFSVIAVSGLFTEGNLVCVQARVAGQGRHTHLRNNNAEVSDGVHPISAAAAAGRASRLSHLPAISIYLPKFTIKISIVPLKTPHQPSLELFMCFLPDGGPLQPIDEKPCFLARAIINTRGNVEASSHAALRGTEEPAAPRSPNGKGTALMNYETDRERRGRYRGERTGAGLRARARLISQSEPKNSGAIKRGEAVLRCGRL</sequence>